<proteinExistence type="predicted"/>
<evidence type="ECO:0000313" key="1">
    <source>
        <dbReference type="EMBL" id="MFL9926172.1"/>
    </source>
</evidence>
<gene>
    <name evidence="1" type="ORF">PQR62_17985</name>
</gene>
<protein>
    <submittedName>
        <fullName evidence="1">Uncharacterized protein</fullName>
    </submittedName>
</protein>
<dbReference type="Proteomes" id="UP001629246">
    <property type="component" value="Unassembled WGS sequence"/>
</dbReference>
<dbReference type="RefSeq" id="WP_408159385.1">
    <property type="nucleotide sequence ID" value="NZ_JAQQFM010000008.1"/>
</dbReference>
<keyword evidence="2" id="KW-1185">Reference proteome</keyword>
<accession>A0ABW9ADT3</accession>
<organism evidence="1 2">
    <name type="scientific">Herbaspirillum lusitanum</name>
    <dbReference type="NCBI Taxonomy" id="213312"/>
    <lineage>
        <taxon>Bacteria</taxon>
        <taxon>Pseudomonadati</taxon>
        <taxon>Pseudomonadota</taxon>
        <taxon>Betaproteobacteria</taxon>
        <taxon>Burkholderiales</taxon>
        <taxon>Oxalobacteraceae</taxon>
        <taxon>Herbaspirillum</taxon>
    </lineage>
</organism>
<reference evidence="1 2" key="1">
    <citation type="journal article" date="2024" name="Chem. Sci.">
        <title>Discovery of megapolipeptins by genome mining of a Burkholderiales bacteria collection.</title>
        <authorList>
            <person name="Paulo B.S."/>
            <person name="Recchia M.J.J."/>
            <person name="Lee S."/>
            <person name="Fergusson C.H."/>
            <person name="Romanowski S.B."/>
            <person name="Hernandez A."/>
            <person name="Krull N."/>
            <person name="Liu D.Y."/>
            <person name="Cavanagh H."/>
            <person name="Bos A."/>
            <person name="Gray C.A."/>
            <person name="Murphy B.T."/>
            <person name="Linington R.G."/>
            <person name="Eustaquio A.S."/>
        </authorList>
    </citation>
    <scope>NUCLEOTIDE SEQUENCE [LARGE SCALE GENOMIC DNA]</scope>
    <source>
        <strain evidence="1 2">RL21-008-BIB-A</strain>
    </source>
</reference>
<name>A0ABW9ADT3_9BURK</name>
<dbReference type="EMBL" id="JAQQFM010000008">
    <property type="protein sequence ID" value="MFL9926172.1"/>
    <property type="molecule type" value="Genomic_DNA"/>
</dbReference>
<evidence type="ECO:0000313" key="2">
    <source>
        <dbReference type="Proteomes" id="UP001629246"/>
    </source>
</evidence>
<comment type="caution">
    <text evidence="1">The sequence shown here is derived from an EMBL/GenBank/DDBJ whole genome shotgun (WGS) entry which is preliminary data.</text>
</comment>
<sequence>MNAHELSPCCRTVITAHSGAVCARLPFGWRIDWSGIIRRRQRRLRHYRTLLHKKIPGKTKNPLVFTREIAQYFSFKNCRKVHVDVICMEAGNKKARRSGLFPE</sequence>